<keyword evidence="1" id="KW-0548">Nucleotidyltransferase</keyword>
<protein>
    <submittedName>
        <fullName evidence="1">Ethanolamine-phosphate cytidylyltransferase</fullName>
        <ecNumber evidence="1">2.7.7.14</ecNumber>
    </submittedName>
</protein>
<keyword evidence="1" id="KW-0808">Transferase</keyword>
<dbReference type="EC" id="2.7.7.14" evidence="1"/>
<sequence>MGSVDFEKYNGIWDGVPQSFPWFWPDFGIFYQRKSRKRPVKVYMDGFMQIYYFDIFRFIWL</sequence>
<dbReference type="Proteomes" id="UP000236161">
    <property type="component" value="Unassembled WGS sequence"/>
</dbReference>
<reference evidence="1 2" key="1">
    <citation type="journal article" date="2017" name="Nature">
        <title>The Apostasia genome and the evolution of orchids.</title>
        <authorList>
            <person name="Zhang G.Q."/>
            <person name="Liu K.W."/>
            <person name="Li Z."/>
            <person name="Lohaus R."/>
            <person name="Hsiao Y.Y."/>
            <person name="Niu S.C."/>
            <person name="Wang J.Y."/>
            <person name="Lin Y.C."/>
            <person name="Xu Q."/>
            <person name="Chen L.J."/>
            <person name="Yoshida K."/>
            <person name="Fujiwara S."/>
            <person name="Wang Z.W."/>
            <person name="Zhang Y.Q."/>
            <person name="Mitsuda N."/>
            <person name="Wang M."/>
            <person name="Liu G.H."/>
            <person name="Pecoraro L."/>
            <person name="Huang H.X."/>
            <person name="Xiao X.J."/>
            <person name="Lin M."/>
            <person name="Wu X.Y."/>
            <person name="Wu W.L."/>
            <person name="Chen Y.Y."/>
            <person name="Chang S.B."/>
            <person name="Sakamoto S."/>
            <person name="Ohme-Takagi M."/>
            <person name="Yagi M."/>
            <person name="Zeng S.J."/>
            <person name="Shen C.Y."/>
            <person name="Yeh C.M."/>
            <person name="Luo Y.B."/>
            <person name="Tsai W.C."/>
            <person name="Van de Peer Y."/>
            <person name="Liu Z.J."/>
        </authorList>
    </citation>
    <scope>NUCLEOTIDE SEQUENCE [LARGE SCALE GENOMIC DNA]</scope>
    <source>
        <strain evidence="2">cv. Shenzhen</strain>
        <tissue evidence="1">Stem</tissue>
    </source>
</reference>
<dbReference type="AlphaFoldDB" id="A0A2I0A5D0"/>
<keyword evidence="2" id="KW-1185">Reference proteome</keyword>
<dbReference type="GO" id="GO:0004306">
    <property type="term" value="F:ethanolamine-phosphate cytidylyltransferase activity"/>
    <property type="evidence" value="ECO:0007669"/>
    <property type="project" value="UniProtKB-EC"/>
</dbReference>
<dbReference type="EMBL" id="KZ452018">
    <property type="protein sequence ID" value="PKA50740.1"/>
    <property type="molecule type" value="Genomic_DNA"/>
</dbReference>
<proteinExistence type="predicted"/>
<gene>
    <name evidence="1" type="ORF">AXF42_Ash017619</name>
</gene>
<accession>A0A2I0A5D0</accession>
<evidence type="ECO:0000313" key="2">
    <source>
        <dbReference type="Proteomes" id="UP000236161"/>
    </source>
</evidence>
<organism evidence="1 2">
    <name type="scientific">Apostasia shenzhenica</name>
    <dbReference type="NCBI Taxonomy" id="1088818"/>
    <lineage>
        <taxon>Eukaryota</taxon>
        <taxon>Viridiplantae</taxon>
        <taxon>Streptophyta</taxon>
        <taxon>Embryophyta</taxon>
        <taxon>Tracheophyta</taxon>
        <taxon>Spermatophyta</taxon>
        <taxon>Magnoliopsida</taxon>
        <taxon>Liliopsida</taxon>
        <taxon>Asparagales</taxon>
        <taxon>Orchidaceae</taxon>
        <taxon>Apostasioideae</taxon>
        <taxon>Apostasia</taxon>
    </lineage>
</organism>
<name>A0A2I0A5D0_9ASPA</name>
<evidence type="ECO:0000313" key="1">
    <source>
        <dbReference type="EMBL" id="PKA50740.1"/>
    </source>
</evidence>